<protein>
    <submittedName>
        <fullName evidence="1">Uncharacterized protein</fullName>
    </submittedName>
</protein>
<reference evidence="1" key="1">
    <citation type="submission" date="2015-04" db="EMBL/GenBank/DDBJ databases">
        <authorList>
            <person name="Syromyatnikov M.Y."/>
            <person name="Popov V.N."/>
        </authorList>
    </citation>
    <scope>NUCLEOTIDE SEQUENCE</scope>
    <source>
        <strain evidence="1">MO-1</strain>
    </source>
</reference>
<accession>A0A1S7LPJ9</accession>
<name>A0A1S7LPJ9_MAGMO</name>
<sequence length="71" mass="8648">MQNNISILLYIRCTVLFRMVLYQYVSSQYLDSGFWNKFFPNGIYHLDVLYNNKAHLVQTFFFLFGFCYCYD</sequence>
<proteinExistence type="predicted"/>
<dbReference type="EMBL" id="LO017727">
    <property type="protein sequence ID" value="CRH07721.1"/>
    <property type="molecule type" value="Genomic_DNA"/>
</dbReference>
<organism evidence="1">
    <name type="scientific">Magnetococcus massalia (strain MO-1)</name>
    <dbReference type="NCBI Taxonomy" id="451514"/>
    <lineage>
        <taxon>Bacteria</taxon>
        <taxon>Pseudomonadati</taxon>
        <taxon>Pseudomonadota</taxon>
        <taxon>Magnetococcia</taxon>
        <taxon>Magnetococcales</taxon>
        <taxon>Magnetococcaceae</taxon>
        <taxon>Magnetococcus</taxon>
    </lineage>
</organism>
<dbReference type="AlphaFoldDB" id="A0A1S7LPJ9"/>
<gene>
    <name evidence="1" type="ORF">MAGMO_3585</name>
</gene>
<evidence type="ECO:0000313" key="1">
    <source>
        <dbReference type="EMBL" id="CRH07721.1"/>
    </source>
</evidence>